<feature type="domain" description="ABC transmembrane type-1" evidence="9">
    <location>
        <begin position="215"/>
        <end position="482"/>
    </location>
</feature>
<dbReference type="PANTHER" id="PTHR43394:SF1">
    <property type="entry name" value="ATP-BINDING CASSETTE SUB-FAMILY B MEMBER 10, MITOCHONDRIAL"/>
    <property type="match status" value="1"/>
</dbReference>
<reference evidence="11 12" key="2">
    <citation type="submission" date="2016-10" db="EMBL/GenBank/DDBJ databases">
        <authorList>
            <person name="Varghese N."/>
            <person name="Submissions S."/>
        </authorList>
    </citation>
    <scope>NUCLEOTIDE SEQUENCE [LARGE SCALE GENOMIC DNA]</scope>
    <source>
        <strain evidence="11 12">DSM 24802</strain>
    </source>
</reference>
<keyword evidence="4 11" id="KW-0067">ATP-binding</keyword>
<keyword evidence="12" id="KW-1185">Reference proteome</keyword>
<evidence type="ECO:0000256" key="6">
    <source>
        <dbReference type="ARBA" id="ARBA00023136"/>
    </source>
</evidence>
<reference evidence="10" key="1">
    <citation type="journal article" date="2014" name="Int. J. Syst. Evol. Microbiol.">
        <title>Complete genome sequence of Corynebacterium casei LMG S-19264T (=DSM 44701T), isolated from a smear-ripened cheese.</title>
        <authorList>
            <consortium name="US DOE Joint Genome Institute (JGI-PGF)"/>
            <person name="Walter F."/>
            <person name="Albersmeier A."/>
            <person name="Kalinowski J."/>
            <person name="Ruckert C."/>
        </authorList>
    </citation>
    <scope>NUCLEOTIDE SEQUENCE</scope>
    <source>
        <strain evidence="10">CGMCC 1.10859</strain>
    </source>
</reference>
<feature type="transmembrane region" description="Helical" evidence="7">
    <location>
        <begin position="253"/>
        <end position="272"/>
    </location>
</feature>
<evidence type="ECO:0000256" key="4">
    <source>
        <dbReference type="ARBA" id="ARBA00022840"/>
    </source>
</evidence>
<dbReference type="PROSITE" id="PS50893">
    <property type="entry name" value="ABC_TRANSPORTER_2"/>
    <property type="match status" value="1"/>
</dbReference>
<dbReference type="EMBL" id="FNOB01000040">
    <property type="protein sequence ID" value="SDX90053.1"/>
    <property type="molecule type" value="Genomic_DNA"/>
</dbReference>
<evidence type="ECO:0000256" key="2">
    <source>
        <dbReference type="ARBA" id="ARBA00022692"/>
    </source>
</evidence>
<dbReference type="PANTHER" id="PTHR43394">
    <property type="entry name" value="ATP-DEPENDENT PERMEASE MDL1, MITOCHONDRIAL"/>
    <property type="match status" value="1"/>
</dbReference>
<evidence type="ECO:0000256" key="1">
    <source>
        <dbReference type="ARBA" id="ARBA00004651"/>
    </source>
</evidence>
<dbReference type="GO" id="GO:0005886">
    <property type="term" value="C:plasma membrane"/>
    <property type="evidence" value="ECO:0007669"/>
    <property type="project" value="UniProtKB-SubCell"/>
</dbReference>
<dbReference type="SUPFAM" id="SSF90123">
    <property type="entry name" value="ABC transporter transmembrane region"/>
    <property type="match status" value="1"/>
</dbReference>
<dbReference type="AlphaFoldDB" id="A0AAN4UWP2"/>
<feature type="transmembrane region" description="Helical" evidence="7">
    <location>
        <begin position="460"/>
        <end position="481"/>
    </location>
</feature>
<keyword evidence="5 7" id="KW-1133">Transmembrane helix</keyword>
<dbReference type="InterPro" id="IPR036640">
    <property type="entry name" value="ABC1_TM_sf"/>
</dbReference>
<dbReference type="Gene3D" id="1.20.1560.10">
    <property type="entry name" value="ABC transporter type 1, transmembrane domain"/>
    <property type="match status" value="1"/>
</dbReference>
<evidence type="ECO:0000313" key="10">
    <source>
        <dbReference type="EMBL" id="GHE06366.1"/>
    </source>
</evidence>
<dbReference type="GO" id="GO:0005524">
    <property type="term" value="F:ATP binding"/>
    <property type="evidence" value="ECO:0007669"/>
    <property type="project" value="UniProtKB-KW"/>
</dbReference>
<gene>
    <name evidence="10" type="ORF">GCM10008024_40550</name>
    <name evidence="11" type="ORF">SAMN05444006_1405</name>
</gene>
<dbReference type="EMBL" id="BNAB01000040">
    <property type="protein sequence ID" value="GHE06366.1"/>
    <property type="molecule type" value="Genomic_DNA"/>
</dbReference>
<dbReference type="Proteomes" id="UP000199541">
    <property type="component" value="Unassembled WGS sequence"/>
</dbReference>
<keyword evidence="3" id="KW-0547">Nucleotide-binding</keyword>
<dbReference type="InterPro" id="IPR003593">
    <property type="entry name" value="AAA+_ATPase"/>
</dbReference>
<evidence type="ECO:0000256" key="3">
    <source>
        <dbReference type="ARBA" id="ARBA00022741"/>
    </source>
</evidence>
<dbReference type="SMART" id="SM00382">
    <property type="entry name" value="AAA"/>
    <property type="match status" value="1"/>
</dbReference>
<evidence type="ECO:0000259" key="9">
    <source>
        <dbReference type="PROSITE" id="PS50929"/>
    </source>
</evidence>
<evidence type="ECO:0000313" key="13">
    <source>
        <dbReference type="Proteomes" id="UP000634647"/>
    </source>
</evidence>
<name>A0AAN4UWP2_9RHOB</name>
<comment type="caution">
    <text evidence="10">The sequence shown here is derived from an EMBL/GenBank/DDBJ whole genome shotgun (WGS) entry which is preliminary data.</text>
</comment>
<evidence type="ECO:0000259" key="8">
    <source>
        <dbReference type="PROSITE" id="PS50893"/>
    </source>
</evidence>
<feature type="transmembrane region" description="Helical" evidence="7">
    <location>
        <begin position="323"/>
        <end position="345"/>
    </location>
</feature>
<reference evidence="10" key="3">
    <citation type="submission" date="2023-06" db="EMBL/GenBank/DDBJ databases">
        <authorList>
            <person name="Sun Q."/>
            <person name="Zhou Y."/>
        </authorList>
    </citation>
    <scope>NUCLEOTIDE SEQUENCE</scope>
    <source>
        <strain evidence="10">CGMCC 1.10859</strain>
    </source>
</reference>
<dbReference type="Pfam" id="PF00005">
    <property type="entry name" value="ABC_tran"/>
    <property type="match status" value="1"/>
</dbReference>
<evidence type="ECO:0000313" key="11">
    <source>
        <dbReference type="EMBL" id="SDX90053.1"/>
    </source>
</evidence>
<dbReference type="InterPro" id="IPR003439">
    <property type="entry name" value="ABC_transporter-like_ATP-bd"/>
</dbReference>
<dbReference type="GO" id="GO:0016887">
    <property type="term" value="F:ATP hydrolysis activity"/>
    <property type="evidence" value="ECO:0007669"/>
    <property type="project" value="InterPro"/>
</dbReference>
<evidence type="ECO:0000256" key="5">
    <source>
        <dbReference type="ARBA" id="ARBA00022989"/>
    </source>
</evidence>
<protein>
    <submittedName>
        <fullName evidence="11">ATP-binding cassette, subfamily C, LapB</fullName>
    </submittedName>
</protein>
<dbReference type="Pfam" id="PF00664">
    <property type="entry name" value="ABC_membrane"/>
    <property type="match status" value="1"/>
</dbReference>
<feature type="transmembrane region" description="Helical" evidence="7">
    <location>
        <begin position="212"/>
        <end position="233"/>
    </location>
</feature>
<dbReference type="Proteomes" id="UP000634647">
    <property type="component" value="Unassembled WGS sequence"/>
</dbReference>
<comment type="subcellular location">
    <subcellularLocation>
        <location evidence="1">Cell membrane</location>
        <topology evidence="1">Multi-pass membrane protein</topology>
    </subcellularLocation>
</comment>
<dbReference type="PROSITE" id="PS50929">
    <property type="entry name" value="ABC_TM1F"/>
    <property type="match status" value="1"/>
</dbReference>
<dbReference type="SUPFAM" id="SSF52540">
    <property type="entry name" value="P-loop containing nucleoside triphosphate hydrolases"/>
    <property type="match status" value="1"/>
</dbReference>
<accession>A0AAN4UWP2</accession>
<evidence type="ECO:0000256" key="7">
    <source>
        <dbReference type="SAM" id="Phobius"/>
    </source>
</evidence>
<feature type="domain" description="ABC transporter" evidence="8">
    <location>
        <begin position="529"/>
        <end position="755"/>
    </location>
</feature>
<evidence type="ECO:0000313" key="12">
    <source>
        <dbReference type="Proteomes" id="UP000199541"/>
    </source>
</evidence>
<dbReference type="InterPro" id="IPR039421">
    <property type="entry name" value="Type_1_exporter"/>
</dbReference>
<keyword evidence="6 7" id="KW-0472">Membrane</keyword>
<organism evidence="10 13">
    <name type="scientific">Allgaiera indica</name>
    <dbReference type="NCBI Taxonomy" id="765699"/>
    <lineage>
        <taxon>Bacteria</taxon>
        <taxon>Pseudomonadati</taxon>
        <taxon>Pseudomonadota</taxon>
        <taxon>Alphaproteobacteria</taxon>
        <taxon>Rhodobacterales</taxon>
        <taxon>Paracoccaceae</taxon>
        <taxon>Allgaiera</taxon>
    </lineage>
</organism>
<sequence length="755" mass="81824">MTGITLPMKDPRAAGAADAQPDAAATSTAAVAADAAAETSRHIDHLSSAIDRLHRLLRRSAWRDCTESRFERLFCALGLLSRRNFTMKRLIAALQNRTAPVSADDVVQGMGNLGFRGGRIAGPVDTLATKRLPVLATAADGSAFVVFDHAGERYSIDGAGRIRRFRDDPPTADRLSLWSFSLDTETHPVSKAWRGHTGHSWFRAILTKFSKVGTALVLLSLALALAGVMLPLFTIQIYAQVISLGSLAPLPDLIAGMALVIALEIALLLYRVRVLAWIAARLDYLASVASFARILRIRPALSERAAVTDQAARVRSFESVRSFISGPLFGAILDVPGSLVSIAAIAIIGGWLALVPIAGVFAHLAFYVLLARQMRIASSVAAEETTEMQRLAIETFEKRQAIREAGLQHRWSDRVIRRARREQRAQFLQRMIGGLGESGSTFIMTATSMALLAFGTVLSWGGALGAGGLLAVTILGFRALAPYHVLCLSAQRITQLTNSVRQFNTLMDIPAEEEEKREYTELRRVEGAVSFLNTGFRGADTRPVFVGLEMEIVPGEIIGITGANGAGKTTLLKLIMGMADLSLGAVQIDGVDTRQLRFADLRARISYVPQYPKLFAGTLRENLLFADPLADDAKINKILRVVGLEDEIGALRGGIDHVIGDRPFGSSAFAFRFAFAQALMIDSRLILVDEIPNGVIDEGVGDLIRALVERARGERTVMFVSHRSDLLSMADRLVALRYGKIPVVNTPTTLIGRAA</sequence>
<dbReference type="InterPro" id="IPR011527">
    <property type="entry name" value="ABC1_TM_dom"/>
</dbReference>
<feature type="transmembrane region" description="Helical" evidence="7">
    <location>
        <begin position="351"/>
        <end position="370"/>
    </location>
</feature>
<proteinExistence type="predicted"/>
<dbReference type="GO" id="GO:0015421">
    <property type="term" value="F:ABC-type oligopeptide transporter activity"/>
    <property type="evidence" value="ECO:0007669"/>
    <property type="project" value="TreeGrafter"/>
</dbReference>
<dbReference type="InterPro" id="IPR027417">
    <property type="entry name" value="P-loop_NTPase"/>
</dbReference>
<keyword evidence="2 7" id="KW-0812">Transmembrane</keyword>
<dbReference type="Gene3D" id="3.40.50.300">
    <property type="entry name" value="P-loop containing nucleotide triphosphate hydrolases"/>
    <property type="match status" value="1"/>
</dbReference>